<protein>
    <submittedName>
        <fullName evidence="1">Uncharacterized protein</fullName>
    </submittedName>
</protein>
<dbReference type="Proteomes" id="UP001165082">
    <property type="component" value="Unassembled WGS sequence"/>
</dbReference>
<reference evidence="1" key="1">
    <citation type="submission" date="2022-07" db="EMBL/GenBank/DDBJ databases">
        <title>Genome analysis of Parmales, a sister group of diatoms, reveals the evolutionary specialization of diatoms from phago-mixotrophs to photoautotrophs.</title>
        <authorList>
            <person name="Ban H."/>
            <person name="Sato S."/>
            <person name="Yoshikawa S."/>
            <person name="Kazumasa Y."/>
            <person name="Nakamura Y."/>
            <person name="Ichinomiya M."/>
            <person name="Saitoh K."/>
            <person name="Sato N."/>
            <person name="Blanc-Mathieu R."/>
            <person name="Endo H."/>
            <person name="Kuwata A."/>
            <person name="Ogata H."/>
        </authorList>
    </citation>
    <scope>NUCLEOTIDE SEQUENCE</scope>
</reference>
<evidence type="ECO:0000313" key="2">
    <source>
        <dbReference type="Proteomes" id="UP001165082"/>
    </source>
</evidence>
<dbReference type="OrthoDB" id="20198at2759"/>
<feature type="non-terminal residue" evidence="1">
    <location>
        <position position="1"/>
    </location>
</feature>
<dbReference type="EMBL" id="BRXZ01000999">
    <property type="protein sequence ID" value="GMH59605.1"/>
    <property type="molecule type" value="Genomic_DNA"/>
</dbReference>
<dbReference type="GO" id="GO:0036088">
    <property type="term" value="P:D-serine catabolic process"/>
    <property type="evidence" value="ECO:0007669"/>
    <property type="project" value="TreeGrafter"/>
</dbReference>
<dbReference type="PANTHER" id="PTHR28004">
    <property type="entry name" value="ZGC:162816-RELATED"/>
    <property type="match status" value="1"/>
</dbReference>
<dbReference type="Gene3D" id="3.20.20.10">
    <property type="entry name" value="Alanine racemase"/>
    <property type="match status" value="1"/>
</dbReference>
<accession>A0A9W7A1D0</accession>
<dbReference type="PANTHER" id="PTHR28004:SF2">
    <property type="entry name" value="D-SERINE DEHYDRATASE"/>
    <property type="match status" value="1"/>
</dbReference>
<sequence>MRAWRNKTNVRIRPHYKTHKCPSLAELTLRQTPTPTCPFPGGGADGICVQTLDELASLTQAINEGWGDTWTEDNHGVVDILLTNTVIGPLKISRFLDIVNSSVGRASISLLVDDLPNLVALKSTTSSFGVFVEVNVGQNRGGVTPTPDNLPLILSLALSAGDAYRGLHCYHGLLQHVNSRSSRASQVLSTSVSLALLVSGYLSSNGVRSPIITGGGTGTYHIEVSRGCAHNEVQPGSFLLGDTEYGDVEKFPGEPTFEHALWVNAGVCSTAAGGGGGHAVVDAGSKAVDLASGNPSVAVGGKRMGFSGERDSGVGYKSGGDDHGVL</sequence>
<dbReference type="SUPFAM" id="SSF51419">
    <property type="entry name" value="PLP-binding barrel"/>
    <property type="match status" value="1"/>
</dbReference>
<comment type="caution">
    <text evidence="1">The sequence shown here is derived from an EMBL/GenBank/DDBJ whole genome shotgun (WGS) entry which is preliminary data.</text>
</comment>
<gene>
    <name evidence="1" type="ORF">TrRE_jg8069</name>
</gene>
<dbReference type="InterPro" id="IPR042208">
    <property type="entry name" value="D-ser_dehydrat-like_sf"/>
</dbReference>
<keyword evidence="2" id="KW-1185">Reference proteome</keyword>
<dbReference type="InterPro" id="IPR029066">
    <property type="entry name" value="PLP-binding_barrel"/>
</dbReference>
<dbReference type="Gene3D" id="2.40.37.20">
    <property type="entry name" value="D-serine dehydratase-like domain"/>
    <property type="match status" value="1"/>
</dbReference>
<organism evidence="1 2">
    <name type="scientific">Triparma retinervis</name>
    <dbReference type="NCBI Taxonomy" id="2557542"/>
    <lineage>
        <taxon>Eukaryota</taxon>
        <taxon>Sar</taxon>
        <taxon>Stramenopiles</taxon>
        <taxon>Ochrophyta</taxon>
        <taxon>Bolidophyceae</taxon>
        <taxon>Parmales</taxon>
        <taxon>Triparmaceae</taxon>
        <taxon>Triparma</taxon>
    </lineage>
</organism>
<dbReference type="GO" id="GO:0008721">
    <property type="term" value="F:D-serine ammonia-lyase activity"/>
    <property type="evidence" value="ECO:0007669"/>
    <property type="project" value="TreeGrafter"/>
</dbReference>
<dbReference type="InterPro" id="IPR051466">
    <property type="entry name" value="D-amino_acid_metab_enzyme"/>
</dbReference>
<proteinExistence type="predicted"/>
<evidence type="ECO:0000313" key="1">
    <source>
        <dbReference type="EMBL" id="GMH59605.1"/>
    </source>
</evidence>
<name>A0A9W7A1D0_9STRA</name>
<dbReference type="AlphaFoldDB" id="A0A9W7A1D0"/>